<dbReference type="EMBL" id="JAKLWS010000009">
    <property type="protein sequence ID" value="MCG2588731.1"/>
    <property type="molecule type" value="Genomic_DNA"/>
</dbReference>
<evidence type="ECO:0000259" key="2">
    <source>
        <dbReference type="Pfam" id="PF07593"/>
    </source>
</evidence>
<dbReference type="InterPro" id="IPR011519">
    <property type="entry name" value="UnbV_ASPIC"/>
</dbReference>
<dbReference type="Proteomes" id="UP001165366">
    <property type="component" value="Unassembled WGS sequence"/>
</dbReference>
<feature type="domain" description="ASPIC/UnbV" evidence="2">
    <location>
        <begin position="483"/>
        <end position="549"/>
    </location>
</feature>
<dbReference type="Pfam" id="PF07593">
    <property type="entry name" value="UnbV_ASPIC"/>
    <property type="match status" value="1"/>
</dbReference>
<dbReference type="InterPro" id="IPR027039">
    <property type="entry name" value="Crtac1"/>
</dbReference>
<gene>
    <name evidence="3" type="ORF">L6773_09150</name>
</gene>
<sequence length="1065" mass="118121">MENTPEFNIQNYLYFYDGGGVAAGDINNDGLTDLFFTGNSVADRLYLNKGDFEFEDITESAGFIHEPDSWSTGVTMADINGDNYLDIYVSRVNYLNKSGVNQLFINNGDSTFTERAEEFGLDFEGYSTQAAFFDYDNDGDLDMFLLNHSFHSENTYGEAAQLRQQQDPKAGDKLFRNDGDIFTDVTGQAGIISSALGYGLGVAVTDINRDGWMDIYVGNDFHEDDYLYINNGDGTFSESLYQIMGHTSSASMGNDTGDINNDGLTDLVSLDMMPNGHEEFMTSGGPDLVVVSDTKAEFGFGANNNRNTLQVNRGIRDDGLPRFSETAFASGVARTEWSWAALLADFNNSGFQDLFVTNGLPKRPNELDYVSALRRIRSQYSGEEQDDQTYALIERMSSVHVPNYMFKNQGDLTFKDVSVNWGFDEPTYSNGAVYTDLDNDGKLDLVTNNINSRASIFENKNSSADSTHYLKVTLGGENRNSSGIGAKLFAYHDEQVKYREQSPTRGFQSSVDHTLHFGLGEATELDSMVVIWPDRRYQTLRNIQADQTIEVLHSEASGQFDYQFFNQSKGTLLFENVTEEAGIDHRHRENVFNDFDREPLMPYKLSTLGPALAVADINEDGLDDYYFGGAKDFAGQLYVQQSDGSFQLLEVDDFRFDRASEDVDALFFDATGNGLKDLYVVSGGNEYTGASEELLDRLYINLGEGDFRKSTNSVPEIPVNSSSVTAADFDGDGHIDLFVAGHSVPWSYGVGPQNKLLLNNGKGVFSNVISQVAPDLEVIGNITAASWIQKPDGQLPDLIVAGEWMNPMYFENQGGQFNDLTEEKGLDGLNGLWQSIYVSDLNGNGLMDIVLGNFGTNSRLQASDESPLKLFVNDFNEDGQTAPIIAYNPDGEDRPFEQLDEILAQLPDVQEKIRSYRDYANKNLEQLFLPAKLDSALQKEVNGLRSVVLMNSVDEEFSVKTLPFESQLFPVMAIHSMDLNSDGNKDLILAGNIYDVKPSMGGRQDAGYGLVLLGDGDGNFRSIPHSESGFFIEGEVRSIRSIGINNNTDYLIIARNDDSPLIFRH</sequence>
<keyword evidence="4" id="KW-1185">Reference proteome</keyword>
<dbReference type="PANTHER" id="PTHR16026">
    <property type="entry name" value="CARTILAGE ACIDIC PROTEIN 1"/>
    <property type="match status" value="1"/>
</dbReference>
<dbReference type="SUPFAM" id="SSF69318">
    <property type="entry name" value="Integrin alpha N-terminal domain"/>
    <property type="match status" value="3"/>
</dbReference>
<reference evidence="3" key="2">
    <citation type="submission" date="2024-05" db="EMBL/GenBank/DDBJ databases">
        <title>Rhodohalobacter halophilus gen. nov., sp. nov., a moderately halophilic member of the family Balneolaceae.</title>
        <authorList>
            <person name="Xia J."/>
        </authorList>
    </citation>
    <scope>NUCLEOTIDE SEQUENCE</scope>
    <source>
        <strain evidence="3">WB101</strain>
    </source>
</reference>
<dbReference type="PANTHER" id="PTHR16026:SF0">
    <property type="entry name" value="CARTILAGE ACIDIC PROTEIN 1"/>
    <property type="match status" value="1"/>
</dbReference>
<dbReference type="InterPro" id="IPR013517">
    <property type="entry name" value="FG-GAP"/>
</dbReference>
<dbReference type="Pfam" id="PF13517">
    <property type="entry name" value="FG-GAP_3"/>
    <property type="match status" value="5"/>
</dbReference>
<name>A0ABS9KD02_9BACT</name>
<evidence type="ECO:0000313" key="4">
    <source>
        <dbReference type="Proteomes" id="UP001165366"/>
    </source>
</evidence>
<evidence type="ECO:0000313" key="3">
    <source>
        <dbReference type="EMBL" id="MCG2588731.1"/>
    </source>
</evidence>
<proteinExistence type="predicted"/>
<comment type="caution">
    <text evidence="3">The sequence shown here is derived from an EMBL/GenBank/DDBJ whole genome shotgun (WGS) entry which is preliminary data.</text>
</comment>
<dbReference type="InterPro" id="IPR028994">
    <property type="entry name" value="Integrin_alpha_N"/>
</dbReference>
<keyword evidence="1" id="KW-0732">Signal</keyword>
<dbReference type="RefSeq" id="WP_237853619.1">
    <property type="nucleotide sequence ID" value="NZ_JAKLWS010000009.1"/>
</dbReference>
<accession>A0ABS9KD02</accession>
<reference evidence="3" key="1">
    <citation type="submission" date="2022-01" db="EMBL/GenBank/DDBJ databases">
        <authorList>
            <person name="Wang Y."/>
        </authorList>
    </citation>
    <scope>NUCLEOTIDE SEQUENCE</scope>
    <source>
        <strain evidence="3">WB101</strain>
    </source>
</reference>
<evidence type="ECO:0000256" key="1">
    <source>
        <dbReference type="ARBA" id="ARBA00022729"/>
    </source>
</evidence>
<protein>
    <submittedName>
        <fullName evidence="3">VCBS repeat-containing protein</fullName>
    </submittedName>
</protein>
<organism evidence="3 4">
    <name type="scientific">Rhodohalobacter sulfatireducens</name>
    <dbReference type="NCBI Taxonomy" id="2911366"/>
    <lineage>
        <taxon>Bacteria</taxon>
        <taxon>Pseudomonadati</taxon>
        <taxon>Balneolota</taxon>
        <taxon>Balneolia</taxon>
        <taxon>Balneolales</taxon>
        <taxon>Balneolaceae</taxon>
        <taxon>Rhodohalobacter</taxon>
    </lineage>
</organism>
<dbReference type="Gene3D" id="2.130.10.130">
    <property type="entry name" value="Integrin alpha, N-terminal"/>
    <property type="match status" value="3"/>
</dbReference>